<dbReference type="AlphaFoldDB" id="A0A0H5P0Y7"/>
<keyword evidence="1" id="KW-1133">Transmembrane helix</keyword>
<dbReference type="EMBL" id="LN868938">
    <property type="protein sequence ID" value="CRY76081.1"/>
    <property type="molecule type" value="Genomic_DNA"/>
</dbReference>
<keyword evidence="1" id="KW-0472">Membrane</keyword>
<evidence type="ECO:0000313" key="3">
    <source>
        <dbReference type="Proteomes" id="UP000057820"/>
    </source>
</evidence>
<feature type="transmembrane region" description="Helical" evidence="1">
    <location>
        <begin position="206"/>
        <end position="224"/>
    </location>
</feature>
<dbReference type="KEGG" id="nfr:ERS450000_01669"/>
<feature type="transmembrane region" description="Helical" evidence="1">
    <location>
        <begin position="236"/>
        <end position="255"/>
    </location>
</feature>
<dbReference type="RefSeq" id="WP_082668613.1">
    <property type="nucleotide sequence ID" value="NZ_CP031418.1"/>
</dbReference>
<feature type="transmembrane region" description="Helical" evidence="1">
    <location>
        <begin position="304"/>
        <end position="323"/>
    </location>
</feature>
<organism evidence="2 3">
    <name type="scientific">Nocardia farcinica</name>
    <dbReference type="NCBI Taxonomy" id="37329"/>
    <lineage>
        <taxon>Bacteria</taxon>
        <taxon>Bacillati</taxon>
        <taxon>Actinomycetota</taxon>
        <taxon>Actinomycetes</taxon>
        <taxon>Mycobacteriales</taxon>
        <taxon>Nocardiaceae</taxon>
        <taxon>Nocardia</taxon>
    </lineage>
</organism>
<evidence type="ECO:0000313" key="2">
    <source>
        <dbReference type="EMBL" id="CRY76081.1"/>
    </source>
</evidence>
<feature type="transmembrane region" description="Helical" evidence="1">
    <location>
        <begin position="398"/>
        <end position="417"/>
    </location>
</feature>
<feature type="transmembrane region" description="Helical" evidence="1">
    <location>
        <begin position="133"/>
        <end position="155"/>
    </location>
</feature>
<gene>
    <name evidence="2" type="ORF">ERS450000_01669</name>
</gene>
<feature type="transmembrane region" description="Helical" evidence="1">
    <location>
        <begin position="161"/>
        <end position="178"/>
    </location>
</feature>
<feature type="transmembrane region" description="Helical" evidence="1">
    <location>
        <begin position="330"/>
        <end position="350"/>
    </location>
</feature>
<feature type="transmembrane region" description="Helical" evidence="1">
    <location>
        <begin position="366"/>
        <end position="386"/>
    </location>
</feature>
<feature type="transmembrane region" description="Helical" evidence="1">
    <location>
        <begin position="185"/>
        <end position="200"/>
    </location>
</feature>
<sequence>MVEGVRTLDRAAPAAPAPTPRRRSLRRAVLLTALALILAQLALRGWIAARGYFYWDDLILVGRAGRYDLFSADLLLHDHDGHFMPLAFATAWVLTRAAPLVWAGPVLTMVVLQLAASLAVLRMLLVLLGRRPVVLIPLAFYLFCPLTLPAFVWWAAALNALPLQIALAWLIADAVRLVRTGRIRFAWSGIAVLVVALSFFEKSVVVPFTAFAAAALALHVRGIPRPVRTVARRGRVLWLGSAVVLAGWAAVYLSVVDLTSEPHDRHDVGELVRSATGRGVVPALFGGPWRWERWVPATPWAAPPGWVVAACWVLAGLAVAFVLARRRHVLPVLAAAIGYVVLAQLPLALLRSGPHTATEIMQSLRYLADVAVVLTVAAALVCRAPARRGGPVPFRRPAFALTAAFVAGSLVSTLTYADSWWTNRTRTYLPTVAAELPRQDAPLLEQEVPWEVLAPVAYPQNLTGQVFAPIAGEDAFADSTPRLRMITDDGHIVDAVVWWNRHILPGPEPGCDHRVAGPTPVDLPLDGPMIENKWTAQLNYLADRDGRITVALGDGEPVVVPVRAGVHTVYVRVIGGGTALRVGAFTPGLGLCIGVGPVGVASFDR</sequence>
<dbReference type="Proteomes" id="UP000057820">
    <property type="component" value="Chromosome 1"/>
</dbReference>
<accession>A0A0H5P0Y7</accession>
<feature type="transmembrane region" description="Helical" evidence="1">
    <location>
        <begin position="100"/>
        <end position="121"/>
    </location>
</feature>
<evidence type="ECO:0000256" key="1">
    <source>
        <dbReference type="SAM" id="Phobius"/>
    </source>
</evidence>
<feature type="transmembrane region" description="Helical" evidence="1">
    <location>
        <begin position="28"/>
        <end position="47"/>
    </location>
</feature>
<keyword evidence="1" id="KW-0812">Transmembrane</keyword>
<name>A0A0H5P0Y7_NOCFR</name>
<reference evidence="3" key="1">
    <citation type="submission" date="2015-03" db="EMBL/GenBank/DDBJ databases">
        <authorList>
            <consortium name="Pathogen Informatics"/>
        </authorList>
    </citation>
    <scope>NUCLEOTIDE SEQUENCE [LARGE SCALE GENOMIC DNA]</scope>
    <source>
        <strain evidence="3">NCTC11134</strain>
    </source>
</reference>
<proteinExistence type="predicted"/>
<evidence type="ECO:0008006" key="4">
    <source>
        <dbReference type="Google" id="ProtNLM"/>
    </source>
</evidence>
<protein>
    <recommendedName>
        <fullName evidence="4">Glycosyltransferase RgtA/B/C/D-like domain-containing protein</fullName>
    </recommendedName>
</protein>